<protein>
    <submittedName>
        <fullName evidence="2">Uncharacterized protein</fullName>
    </submittedName>
</protein>
<dbReference type="Proteomes" id="UP001206895">
    <property type="component" value="Unassembled WGS sequence"/>
</dbReference>
<dbReference type="InterPro" id="IPR054261">
    <property type="entry name" value="DUF6992"/>
</dbReference>
<gene>
    <name evidence="2" type="ORF">LX13_003173</name>
</gene>
<organism evidence="2 3">
    <name type="scientific">Williamsia maris</name>
    <dbReference type="NCBI Taxonomy" id="72806"/>
    <lineage>
        <taxon>Bacteria</taxon>
        <taxon>Bacillati</taxon>
        <taxon>Actinomycetota</taxon>
        <taxon>Actinomycetes</taxon>
        <taxon>Mycobacteriales</taxon>
        <taxon>Nocardiaceae</taxon>
        <taxon>Williamsia</taxon>
    </lineage>
</organism>
<name>A0ABT1HIB1_9NOCA</name>
<evidence type="ECO:0000313" key="2">
    <source>
        <dbReference type="EMBL" id="MCP2177345.1"/>
    </source>
</evidence>
<evidence type="ECO:0000256" key="1">
    <source>
        <dbReference type="SAM" id="Phobius"/>
    </source>
</evidence>
<dbReference type="Pfam" id="PF22503">
    <property type="entry name" value="DUF6992"/>
    <property type="match status" value="1"/>
</dbReference>
<keyword evidence="1" id="KW-1133">Transmembrane helix</keyword>
<keyword evidence="1" id="KW-0472">Membrane</keyword>
<proteinExistence type="predicted"/>
<dbReference type="EMBL" id="JAMTCJ010000003">
    <property type="protein sequence ID" value="MCP2177345.1"/>
    <property type="molecule type" value="Genomic_DNA"/>
</dbReference>
<accession>A0ABT1HIB1</accession>
<evidence type="ECO:0000313" key="3">
    <source>
        <dbReference type="Proteomes" id="UP001206895"/>
    </source>
</evidence>
<keyword evidence="3" id="KW-1185">Reference proteome</keyword>
<keyword evidence="1" id="KW-0812">Transmembrane</keyword>
<sequence length="147" mass="15315">MIRGMADNGATPDDLAPDVSRRLTRRLTLWGGASVVGGGALALLGGSERSRAFGLQNAMWGAIDVAIAAVSTLQSTPPTTPKLRRLLLINTGLDVGYVTGGAHLIAHTPSFRGRITAEQARGHGAAVVVQGAALFVLDLTHARQLNR</sequence>
<reference evidence="2 3" key="1">
    <citation type="submission" date="2022-06" db="EMBL/GenBank/DDBJ databases">
        <title>Genomic Encyclopedia of Archaeal and Bacterial Type Strains, Phase II (KMG-II): from individual species to whole genera.</title>
        <authorList>
            <person name="Goeker M."/>
        </authorList>
    </citation>
    <scope>NUCLEOTIDE SEQUENCE [LARGE SCALE GENOMIC DNA]</scope>
    <source>
        <strain evidence="2 3">DSM 44693</strain>
    </source>
</reference>
<comment type="caution">
    <text evidence="2">The sequence shown here is derived from an EMBL/GenBank/DDBJ whole genome shotgun (WGS) entry which is preliminary data.</text>
</comment>
<feature type="transmembrane region" description="Helical" evidence="1">
    <location>
        <begin position="27"/>
        <end position="46"/>
    </location>
</feature>